<reference evidence="1 2" key="1">
    <citation type="journal article" date="2012" name="Genome Res.">
        <title>Genomic basis of endosymbiont-conferred protection against an insect parasitoid.</title>
        <authorList>
            <person name="Hansen A.K."/>
            <person name="Vorburger C."/>
            <person name="Moran N.A."/>
        </authorList>
    </citation>
    <scope>NUCLEOTIDE SEQUENCE [LARGE SCALE GENOMIC DNA]</scope>
    <source>
        <strain evidence="2">R5.15</strain>
    </source>
</reference>
<dbReference type="Proteomes" id="UP000004116">
    <property type="component" value="Unassembled WGS sequence"/>
</dbReference>
<dbReference type="AlphaFoldDB" id="G2GY80"/>
<comment type="caution">
    <text evidence="1">The sequence shown here is derived from an EMBL/GenBank/DDBJ whole genome shotgun (WGS) entry which is preliminary data.</text>
</comment>
<gene>
    <name evidence="1" type="ORF">Rin_00007310</name>
</gene>
<keyword evidence="2" id="KW-1185">Reference proteome</keyword>
<feature type="non-terminal residue" evidence="1">
    <location>
        <position position="1"/>
    </location>
</feature>
<evidence type="ECO:0000313" key="1">
    <source>
        <dbReference type="EMBL" id="EGY29300.1"/>
    </source>
</evidence>
<sequence>TEEGIGAVYHLAKEKGIAILGIVSEEANAMPLATNEQETVFIPDPDKTWKVLDENGHSYMVNILQDRQGVFYALGGGEVTLTELKEAQAAGYTVKIYPDFAPDPEKVTARVEKLRQRAEQQGKAFDNSVSFTVVADDVRRNRINIVVMDSQTAVLIPPHANGLSHQEKAQTWQQDDATRRMVLIRHANDHWQV</sequence>
<accession>G2GY80</accession>
<dbReference type="EMBL" id="AGCA01000166">
    <property type="protein sequence ID" value="EGY29300.1"/>
    <property type="molecule type" value="Genomic_DNA"/>
</dbReference>
<feature type="non-terminal residue" evidence="1">
    <location>
        <position position="193"/>
    </location>
</feature>
<organism evidence="1 2">
    <name type="scientific">Candidatus Regiella insecticola 5.15</name>
    <dbReference type="NCBI Taxonomy" id="1005043"/>
    <lineage>
        <taxon>Bacteria</taxon>
        <taxon>Pseudomonadati</taxon>
        <taxon>Pseudomonadota</taxon>
        <taxon>Gammaproteobacteria</taxon>
        <taxon>Enterobacterales</taxon>
        <taxon>Enterobacteriaceae</taxon>
        <taxon>aphid secondary symbionts</taxon>
        <taxon>Candidatus Regiella</taxon>
    </lineage>
</organism>
<proteinExistence type="predicted"/>
<name>G2GY80_9ENTR</name>
<protein>
    <submittedName>
        <fullName evidence="1">Uncharacterized protein</fullName>
    </submittedName>
</protein>
<evidence type="ECO:0000313" key="2">
    <source>
        <dbReference type="Proteomes" id="UP000004116"/>
    </source>
</evidence>